<dbReference type="CDD" id="cd04301">
    <property type="entry name" value="NAT_SF"/>
    <property type="match status" value="1"/>
</dbReference>
<protein>
    <submittedName>
        <fullName evidence="2">GNAT family N-acetyltransferase</fullName>
    </submittedName>
</protein>
<dbReference type="PANTHER" id="PTHR43792">
    <property type="entry name" value="GNAT FAMILY, PUTATIVE (AFU_ORTHOLOGUE AFUA_3G00765)-RELATED-RELATED"/>
    <property type="match status" value="1"/>
</dbReference>
<proteinExistence type="predicted"/>
<keyword evidence="3" id="KW-1185">Reference proteome</keyword>
<feature type="domain" description="N-acetyltransferase" evidence="1">
    <location>
        <begin position="8"/>
        <end position="150"/>
    </location>
</feature>
<dbReference type="PANTHER" id="PTHR43792:SF13">
    <property type="entry name" value="ACETYLTRANSFERASE"/>
    <property type="match status" value="1"/>
</dbReference>
<dbReference type="AlphaFoldDB" id="A0A923L8U5"/>
<dbReference type="RefSeq" id="WP_186871207.1">
    <property type="nucleotide sequence ID" value="NZ_JACOOL010000016.1"/>
</dbReference>
<sequence>MELLTARLKLIPCTEESISIISTSGEYEMGQHINMYLGELREDPTLLGWGVWFVIDQENNNIIGDIGFKGKPNSANTVEVGYGIVPSAQGKGYATEAVQKLVEWAFSDKNVTKIVAECLDDNAPSIRVLEKLQMKRIGSENNMLKWLLEK</sequence>
<dbReference type="SUPFAM" id="SSF55729">
    <property type="entry name" value="Acyl-CoA N-acyltransferases (Nat)"/>
    <property type="match status" value="1"/>
</dbReference>
<gene>
    <name evidence="2" type="ORF">H8S33_17130</name>
</gene>
<dbReference type="InterPro" id="IPR000182">
    <property type="entry name" value="GNAT_dom"/>
</dbReference>
<evidence type="ECO:0000313" key="2">
    <source>
        <dbReference type="EMBL" id="MBC5638501.1"/>
    </source>
</evidence>
<comment type="caution">
    <text evidence="2">The sequence shown here is derived from an EMBL/GenBank/DDBJ whole genome shotgun (WGS) entry which is preliminary data.</text>
</comment>
<dbReference type="PROSITE" id="PS51186">
    <property type="entry name" value="GNAT"/>
    <property type="match status" value="1"/>
</dbReference>
<evidence type="ECO:0000313" key="3">
    <source>
        <dbReference type="Proteomes" id="UP000637359"/>
    </source>
</evidence>
<dbReference type="Proteomes" id="UP000637359">
    <property type="component" value="Unassembled WGS sequence"/>
</dbReference>
<evidence type="ECO:0000259" key="1">
    <source>
        <dbReference type="PROSITE" id="PS51186"/>
    </source>
</evidence>
<dbReference type="Gene3D" id="3.40.630.30">
    <property type="match status" value="1"/>
</dbReference>
<organism evidence="2 3">
    <name type="scientific">Ornithinibacillus hominis</name>
    <dbReference type="NCBI Taxonomy" id="2763055"/>
    <lineage>
        <taxon>Bacteria</taxon>
        <taxon>Bacillati</taxon>
        <taxon>Bacillota</taxon>
        <taxon>Bacilli</taxon>
        <taxon>Bacillales</taxon>
        <taxon>Bacillaceae</taxon>
        <taxon>Ornithinibacillus</taxon>
    </lineage>
</organism>
<accession>A0A923L8U5</accession>
<name>A0A923L8U5_9BACI</name>
<dbReference type="EMBL" id="JACOOL010000016">
    <property type="protein sequence ID" value="MBC5638501.1"/>
    <property type="molecule type" value="Genomic_DNA"/>
</dbReference>
<dbReference type="InterPro" id="IPR051531">
    <property type="entry name" value="N-acetyltransferase"/>
</dbReference>
<dbReference type="GO" id="GO:0016747">
    <property type="term" value="F:acyltransferase activity, transferring groups other than amino-acyl groups"/>
    <property type="evidence" value="ECO:0007669"/>
    <property type="project" value="InterPro"/>
</dbReference>
<dbReference type="InterPro" id="IPR016181">
    <property type="entry name" value="Acyl_CoA_acyltransferase"/>
</dbReference>
<reference evidence="2" key="1">
    <citation type="submission" date="2020-08" db="EMBL/GenBank/DDBJ databases">
        <title>Genome public.</title>
        <authorList>
            <person name="Liu C."/>
            <person name="Sun Q."/>
        </authorList>
    </citation>
    <scope>NUCLEOTIDE SEQUENCE</scope>
    <source>
        <strain evidence="2">BX22</strain>
    </source>
</reference>
<dbReference type="Pfam" id="PF13302">
    <property type="entry name" value="Acetyltransf_3"/>
    <property type="match status" value="1"/>
</dbReference>